<dbReference type="VEuPathDB" id="TrichDB:TRFO_41602"/>
<evidence type="ECO:0000313" key="2">
    <source>
        <dbReference type="Proteomes" id="UP000179807"/>
    </source>
</evidence>
<evidence type="ECO:0000313" key="1">
    <source>
        <dbReference type="EMBL" id="OHT16751.1"/>
    </source>
</evidence>
<dbReference type="AlphaFoldDB" id="A0A1J4KZS0"/>
<dbReference type="OrthoDB" id="10253409at2759"/>
<reference evidence="1" key="1">
    <citation type="submission" date="2016-10" db="EMBL/GenBank/DDBJ databases">
        <authorList>
            <person name="Benchimol M."/>
            <person name="Almeida L.G."/>
            <person name="Vasconcelos A.T."/>
            <person name="Perreira-Neves A."/>
            <person name="Rosa I.A."/>
            <person name="Tasca T."/>
            <person name="Bogo M.R."/>
            <person name="de Souza W."/>
        </authorList>
    </citation>
    <scope>NUCLEOTIDE SEQUENCE [LARGE SCALE GENOMIC DNA]</scope>
    <source>
        <strain evidence="1">K</strain>
    </source>
</reference>
<organism evidence="1 2">
    <name type="scientific">Tritrichomonas foetus</name>
    <dbReference type="NCBI Taxonomy" id="1144522"/>
    <lineage>
        <taxon>Eukaryota</taxon>
        <taxon>Metamonada</taxon>
        <taxon>Parabasalia</taxon>
        <taxon>Tritrichomonadida</taxon>
        <taxon>Tritrichomonadidae</taxon>
        <taxon>Tritrichomonas</taxon>
    </lineage>
</organism>
<dbReference type="Pfam" id="PF09742">
    <property type="entry name" value="Dymeclin"/>
    <property type="match status" value="1"/>
</dbReference>
<dbReference type="EMBL" id="MLAK01000076">
    <property type="protein sequence ID" value="OHT16751.1"/>
    <property type="molecule type" value="Genomic_DNA"/>
</dbReference>
<name>A0A1J4KZS0_9EUKA</name>
<sequence length="497" mass="57369">MFHFGNHDFFTSQDFDSIIDRLFYFMNHEAVLHLSQQCNIIVQTRSCDKEFQKDLIKFADYLLSSSSSDPNQIQIDANFQALILLLSKLVITCFDVIPNHIFLPLFRAIVAFNLHYFSVSRQEFTNFLNNEWSLPFSRNYIHSIFTNFYSNILKTSKIAEFSIMTLFLNIYFSDEPSSNPFVKNIENLPSNFYSLIFDPIQATLNSDISVILLYTLLVLCPSFKSYCISCVDVSWAETLSSPILKPKTIESAEIRLDILLIFTEDTEFTSSLSKQKGISLKLIRELITFIKHNLKANSAITTALTVIMNIGQRLSGFDVQTADSLFSLIRILLKSIQSDKNEMNASNGNEMNGSNENDRKNKYCEYVRLLILFIESLAVHRTRANVELIYTAMRHADVLEKVKSIVNQSENPEDFTRSIKNIENMNDYLVKNVIDKNPNVSDYQKMLSFLISGIESWNPEEIFSIIAYPAYTFMSNDFRQSLKFFRVMILKEVQPML</sequence>
<comment type="caution">
    <text evidence="1">The sequence shown here is derived from an EMBL/GenBank/DDBJ whole genome shotgun (WGS) entry which is preliminary data.</text>
</comment>
<proteinExistence type="predicted"/>
<dbReference type="RefSeq" id="XP_068369887.1">
    <property type="nucleotide sequence ID" value="XM_068513873.1"/>
</dbReference>
<accession>A0A1J4KZS0</accession>
<gene>
    <name evidence="1" type="ORF">TRFO_41602</name>
</gene>
<dbReference type="GeneID" id="94848577"/>
<protein>
    <submittedName>
        <fullName evidence="1">Uncharacterized protein</fullName>
    </submittedName>
</protein>
<keyword evidence="2" id="KW-1185">Reference proteome</keyword>
<dbReference type="Proteomes" id="UP000179807">
    <property type="component" value="Unassembled WGS sequence"/>
</dbReference>